<evidence type="ECO:0000259" key="13">
    <source>
        <dbReference type="PROSITE" id="PS50259"/>
    </source>
</evidence>
<evidence type="ECO:0000313" key="14">
    <source>
        <dbReference type="Ensembl" id="ENSCVAP00000005316.1"/>
    </source>
</evidence>
<dbReference type="PANTHER" id="PTHR24061:SF511">
    <property type="entry name" value="EXTRACELLULAR CALCIUM-SENSING RECEPTOR-RELATED"/>
    <property type="match status" value="1"/>
</dbReference>
<keyword evidence="4 12" id="KW-0812">Transmembrane</keyword>
<evidence type="ECO:0000256" key="3">
    <source>
        <dbReference type="ARBA" id="ARBA00022475"/>
    </source>
</evidence>
<evidence type="ECO:0000256" key="5">
    <source>
        <dbReference type="ARBA" id="ARBA00022729"/>
    </source>
</evidence>
<keyword evidence="5" id="KW-0732">Signal</keyword>
<evidence type="ECO:0000256" key="2">
    <source>
        <dbReference type="ARBA" id="ARBA00007242"/>
    </source>
</evidence>
<name>A0A3Q2CJ72_CYPVA</name>
<comment type="similarity">
    <text evidence="2">Belongs to the G-protein coupled receptor 3 family.</text>
</comment>
<keyword evidence="3" id="KW-1003">Cell membrane</keyword>
<dbReference type="GO" id="GO:0004930">
    <property type="term" value="F:G protein-coupled receptor activity"/>
    <property type="evidence" value="ECO:0007669"/>
    <property type="project" value="UniProtKB-KW"/>
</dbReference>
<dbReference type="InterPro" id="IPR004073">
    <property type="entry name" value="GPCR_3_vmron_rcpt_2"/>
</dbReference>
<proteinExistence type="inferred from homology"/>
<dbReference type="Pfam" id="PF00003">
    <property type="entry name" value="7tm_3"/>
    <property type="match status" value="1"/>
</dbReference>
<accession>A0A3Q2CJ72</accession>
<dbReference type="Gene3D" id="2.10.50.30">
    <property type="entry name" value="GPCR, family 3, nine cysteines domain"/>
    <property type="match status" value="1"/>
</dbReference>
<dbReference type="Ensembl" id="ENSCVAT00000006876.1">
    <property type="protein sequence ID" value="ENSCVAP00000005316.1"/>
    <property type="gene ID" value="ENSCVAG00000006710.1"/>
</dbReference>
<sequence length="613" mass="68051">NCVFLGEEGSNSLYEDGDVVIGGLFPLHYSPVPSLLTFKERPSPNSYNFSARALRWMQTMAFTIREINERTDLLPQLKLGYHILDSCDEISVSLRASFLLVNGEPERGLKAERGRRIASKNEALHLGCSAVNRTLSSVIIGDAGSGVSMALLQSLGSFHIPVKVIINFSGEAEMQGILREMQRLNLTGFQWIASEAWATSKSLWEKSDNLLKGTLGFAIQRAIVIPGLQQHLLDLTHSAIHKLAFLTEFWEETFNCRLNGSVNNHFHGLGSNQGRAPCKGTEDLNDVYSPYSDVTQLRVSYNVYKAVYLVAYALQDMSNCKAGEGPFLKKTCADPKNFEPWQLLHYMKLANFSALGEKVNFDQNGDPIAYYDLMNWQRGPDGYLNLVKVGFYDASLPAGRSLVINDSAIMWPVGKQAVQSVCSNSCPPGSRVARRKGEPICCYDCVPCAEGEFSNTTSLDCSRCSDDTWPNNDRDLCIPKTIEYLSYFELMGVLLCAALTIGASFSLIIIAIFYSYKDTALVRANNMELSFLLLIFITICFLVGLLFLGKPSDWLCWIRYPAFGISFALCLSCLLAKTTVVLMAFRSRLPGSNAMKWFGNKQQRASVFLGTAV</sequence>
<dbReference type="PRINTS" id="PR01535">
    <property type="entry name" value="VOMERONASL2R"/>
</dbReference>
<dbReference type="FunFam" id="2.10.50.30:FF:000002">
    <property type="entry name" value="Vomeronasal 2 receptor, h1"/>
    <property type="match status" value="1"/>
</dbReference>
<evidence type="ECO:0000256" key="11">
    <source>
        <dbReference type="ARBA" id="ARBA00023224"/>
    </source>
</evidence>
<evidence type="ECO:0000256" key="9">
    <source>
        <dbReference type="ARBA" id="ARBA00023170"/>
    </source>
</evidence>
<reference evidence="14" key="1">
    <citation type="submission" date="2025-08" db="UniProtKB">
        <authorList>
            <consortium name="Ensembl"/>
        </authorList>
    </citation>
    <scope>IDENTIFICATION</scope>
</reference>
<dbReference type="Pfam" id="PF01094">
    <property type="entry name" value="ANF_receptor"/>
    <property type="match status" value="2"/>
</dbReference>
<keyword evidence="9" id="KW-0675">Receptor</keyword>
<keyword evidence="6 12" id="KW-1133">Transmembrane helix</keyword>
<dbReference type="PANTHER" id="PTHR24061">
    <property type="entry name" value="CALCIUM-SENSING RECEPTOR-RELATED"/>
    <property type="match status" value="1"/>
</dbReference>
<evidence type="ECO:0000256" key="4">
    <source>
        <dbReference type="ARBA" id="ARBA00022692"/>
    </source>
</evidence>
<keyword evidence="11" id="KW-0807">Transducer</keyword>
<feature type="transmembrane region" description="Helical" evidence="12">
    <location>
        <begin position="528"/>
        <end position="548"/>
    </location>
</feature>
<evidence type="ECO:0000256" key="7">
    <source>
        <dbReference type="ARBA" id="ARBA00023040"/>
    </source>
</evidence>
<evidence type="ECO:0000256" key="12">
    <source>
        <dbReference type="SAM" id="Phobius"/>
    </source>
</evidence>
<feature type="domain" description="G-protein coupled receptors family 3 profile" evidence="13">
    <location>
        <begin position="491"/>
        <end position="613"/>
    </location>
</feature>
<dbReference type="AlphaFoldDB" id="A0A3Q2CJ72"/>
<dbReference type="GO" id="GO:0005886">
    <property type="term" value="C:plasma membrane"/>
    <property type="evidence" value="ECO:0007669"/>
    <property type="project" value="UniProtKB-SubCell"/>
</dbReference>
<dbReference type="InterPro" id="IPR000068">
    <property type="entry name" value="GPCR_3_Ca_sens_rcpt-rel"/>
</dbReference>
<dbReference type="InterPro" id="IPR011500">
    <property type="entry name" value="GPCR_3_9-Cys_dom"/>
</dbReference>
<feature type="transmembrane region" description="Helical" evidence="12">
    <location>
        <begin position="490"/>
        <end position="516"/>
    </location>
</feature>
<dbReference type="Gene3D" id="3.40.50.2300">
    <property type="match status" value="3"/>
</dbReference>
<keyword evidence="10" id="KW-0325">Glycoprotein</keyword>
<dbReference type="PROSITE" id="PS50259">
    <property type="entry name" value="G_PROTEIN_RECEP_F3_4"/>
    <property type="match status" value="1"/>
</dbReference>
<keyword evidence="7" id="KW-0297">G-protein coupled receptor</keyword>
<reference evidence="14" key="2">
    <citation type="submission" date="2025-09" db="UniProtKB">
        <authorList>
            <consortium name="Ensembl"/>
        </authorList>
    </citation>
    <scope>IDENTIFICATION</scope>
</reference>
<evidence type="ECO:0000256" key="10">
    <source>
        <dbReference type="ARBA" id="ARBA00023180"/>
    </source>
</evidence>
<feature type="transmembrane region" description="Helical" evidence="12">
    <location>
        <begin position="560"/>
        <end position="585"/>
    </location>
</feature>
<dbReference type="InterPro" id="IPR028082">
    <property type="entry name" value="Peripla_BP_I"/>
</dbReference>
<evidence type="ECO:0000256" key="1">
    <source>
        <dbReference type="ARBA" id="ARBA00004651"/>
    </source>
</evidence>
<dbReference type="InterPro" id="IPR017978">
    <property type="entry name" value="GPCR_3_C"/>
</dbReference>
<comment type="subcellular location">
    <subcellularLocation>
        <location evidence="1">Cell membrane</location>
        <topology evidence="1">Multi-pass membrane protein</topology>
    </subcellularLocation>
</comment>
<dbReference type="SUPFAM" id="SSF53822">
    <property type="entry name" value="Periplasmic binding protein-like I"/>
    <property type="match status" value="2"/>
</dbReference>
<dbReference type="Proteomes" id="UP000265020">
    <property type="component" value="Unassembled WGS sequence"/>
</dbReference>
<keyword evidence="8 12" id="KW-0472">Membrane</keyword>
<dbReference type="PRINTS" id="PR00248">
    <property type="entry name" value="GPCRMGR"/>
</dbReference>
<protein>
    <submittedName>
        <fullName evidence="14">Olfactory receptor C family, x3</fullName>
    </submittedName>
</protein>
<evidence type="ECO:0000313" key="15">
    <source>
        <dbReference type="Proteomes" id="UP000265020"/>
    </source>
</evidence>
<dbReference type="InterPro" id="IPR000337">
    <property type="entry name" value="GPCR_3"/>
</dbReference>
<dbReference type="OMA" id="KHANFSA"/>
<dbReference type="InterPro" id="IPR038550">
    <property type="entry name" value="GPCR_3_9-Cys_sf"/>
</dbReference>
<dbReference type="InterPro" id="IPR001828">
    <property type="entry name" value="ANF_lig-bd_rcpt"/>
</dbReference>
<keyword evidence="15" id="KW-1185">Reference proteome</keyword>
<evidence type="ECO:0000256" key="8">
    <source>
        <dbReference type="ARBA" id="ARBA00023136"/>
    </source>
</evidence>
<evidence type="ECO:0000256" key="6">
    <source>
        <dbReference type="ARBA" id="ARBA00022989"/>
    </source>
</evidence>
<dbReference type="GeneTree" id="ENSGT01150000286997"/>
<organism evidence="14 15">
    <name type="scientific">Cyprinodon variegatus</name>
    <name type="common">Sheepshead minnow</name>
    <dbReference type="NCBI Taxonomy" id="28743"/>
    <lineage>
        <taxon>Eukaryota</taxon>
        <taxon>Metazoa</taxon>
        <taxon>Chordata</taxon>
        <taxon>Craniata</taxon>
        <taxon>Vertebrata</taxon>
        <taxon>Euteleostomi</taxon>
        <taxon>Actinopterygii</taxon>
        <taxon>Neopterygii</taxon>
        <taxon>Teleostei</taxon>
        <taxon>Neoteleostei</taxon>
        <taxon>Acanthomorphata</taxon>
        <taxon>Ovalentaria</taxon>
        <taxon>Atherinomorphae</taxon>
        <taxon>Cyprinodontiformes</taxon>
        <taxon>Cyprinodontidae</taxon>
        <taxon>Cyprinodon</taxon>
    </lineage>
</organism>
<dbReference type="Pfam" id="PF07562">
    <property type="entry name" value="NCD3G"/>
    <property type="match status" value="1"/>
</dbReference>